<feature type="chain" id="PRO_5034268691" description="C-type natriuretic peptide 2-like" evidence="8">
    <location>
        <begin position="34"/>
        <end position="126"/>
    </location>
</feature>
<dbReference type="AlphaFoldDB" id="A0A8D0CKY8"/>
<sequence length="126" mass="13688">MCASFRRMSPSSFRVPRLCLLLLFVSTPAQPRAAPQLYVCDSSPTKVPEELLGAPIGSLLLGRPEVGEGSADSPAVQSRGRLQHRPRLFLDFLGPQRKFGSRTRSSRRGCFGLKMDRIGAVSGLGC</sequence>
<reference evidence="9 10" key="1">
    <citation type="submission" date="2019-04" db="EMBL/GenBank/DDBJ databases">
        <authorList>
            <consortium name="Wellcome Sanger Institute Data Sharing"/>
        </authorList>
    </citation>
    <scope>NUCLEOTIDE SEQUENCE [LARGE SCALE GENOMIC DNA]</scope>
</reference>
<protein>
    <recommendedName>
        <fullName evidence="11">C-type natriuretic peptide 2-like</fullName>
    </recommendedName>
</protein>
<dbReference type="GO" id="GO:0007168">
    <property type="term" value="P:receptor guanylyl cyclase signaling pathway"/>
    <property type="evidence" value="ECO:0007669"/>
    <property type="project" value="TreeGrafter"/>
</dbReference>
<keyword evidence="5 8" id="KW-0732">Signal</keyword>
<dbReference type="GO" id="GO:0005576">
    <property type="term" value="C:extracellular region"/>
    <property type="evidence" value="ECO:0007669"/>
    <property type="project" value="UniProtKB-SubCell"/>
</dbReference>
<proteinExistence type="inferred from homology"/>
<dbReference type="GO" id="GO:0097746">
    <property type="term" value="P:blood vessel diameter maintenance"/>
    <property type="evidence" value="ECO:0007669"/>
    <property type="project" value="UniProtKB-KW"/>
</dbReference>
<keyword evidence="3" id="KW-0964">Secreted</keyword>
<dbReference type="PRINTS" id="PR00710">
    <property type="entry name" value="NATPEPTIDES"/>
</dbReference>
<evidence type="ECO:0000313" key="9">
    <source>
        <dbReference type="Ensembl" id="ENSSFOP00015077457.1"/>
    </source>
</evidence>
<dbReference type="Proteomes" id="UP000694397">
    <property type="component" value="Chromosome 13"/>
</dbReference>
<dbReference type="SMART" id="SM00183">
    <property type="entry name" value="NAT_PEP"/>
    <property type="match status" value="1"/>
</dbReference>
<accession>A0A8D0CKY8</accession>
<dbReference type="PROSITE" id="PS00263">
    <property type="entry name" value="NATRIURETIC_PEPTIDE"/>
    <property type="match status" value="1"/>
</dbReference>
<dbReference type="Ensembl" id="ENSSFOT00015055350.1">
    <property type="protein sequence ID" value="ENSSFOP00015077457.1"/>
    <property type="gene ID" value="ENSSFOG00015025868.1"/>
</dbReference>
<evidence type="ECO:0000256" key="2">
    <source>
        <dbReference type="ARBA" id="ARBA00009041"/>
    </source>
</evidence>
<comment type="similarity">
    <text evidence="2 7">Belongs to the natriuretic peptide family.</text>
</comment>
<keyword evidence="4" id="KW-0165">Cleavage on pair of basic residues</keyword>
<dbReference type="GO" id="GO:0006182">
    <property type="term" value="P:cGMP biosynthetic process"/>
    <property type="evidence" value="ECO:0007669"/>
    <property type="project" value="TreeGrafter"/>
</dbReference>
<name>A0A8D0CKY8_SCLFO</name>
<dbReference type="Pfam" id="PF00212">
    <property type="entry name" value="ANP"/>
    <property type="match status" value="1"/>
</dbReference>
<reference evidence="9" key="2">
    <citation type="submission" date="2025-08" db="UniProtKB">
        <authorList>
            <consortium name="Ensembl"/>
        </authorList>
    </citation>
    <scope>IDENTIFICATION</scope>
</reference>
<evidence type="ECO:0008006" key="11">
    <source>
        <dbReference type="Google" id="ProtNLM"/>
    </source>
</evidence>
<comment type="subcellular location">
    <subcellularLocation>
        <location evidence="1 7">Secreted</location>
    </subcellularLocation>
</comment>
<evidence type="ECO:0000256" key="5">
    <source>
        <dbReference type="ARBA" id="ARBA00022729"/>
    </source>
</evidence>
<organism evidence="9 10">
    <name type="scientific">Scleropages formosus</name>
    <name type="common">Asian bonytongue</name>
    <name type="synonym">Osteoglossum formosum</name>
    <dbReference type="NCBI Taxonomy" id="113540"/>
    <lineage>
        <taxon>Eukaryota</taxon>
        <taxon>Metazoa</taxon>
        <taxon>Chordata</taxon>
        <taxon>Craniata</taxon>
        <taxon>Vertebrata</taxon>
        <taxon>Euteleostomi</taxon>
        <taxon>Actinopterygii</taxon>
        <taxon>Neopterygii</taxon>
        <taxon>Teleostei</taxon>
        <taxon>Osteoglossocephala</taxon>
        <taxon>Osteoglossomorpha</taxon>
        <taxon>Osteoglossiformes</taxon>
        <taxon>Osteoglossidae</taxon>
        <taxon>Scleropages</taxon>
    </lineage>
</organism>
<dbReference type="GeneTree" id="ENSGT00990000204670"/>
<gene>
    <name evidence="9" type="primary">nppcl2</name>
</gene>
<dbReference type="GO" id="GO:0005179">
    <property type="term" value="F:hormone activity"/>
    <property type="evidence" value="ECO:0007669"/>
    <property type="project" value="InterPro"/>
</dbReference>
<reference evidence="9" key="3">
    <citation type="submission" date="2025-09" db="UniProtKB">
        <authorList>
            <consortium name="Ensembl"/>
        </authorList>
    </citation>
    <scope>IDENTIFICATION</scope>
</reference>
<feature type="signal peptide" evidence="8">
    <location>
        <begin position="1"/>
        <end position="33"/>
    </location>
</feature>
<evidence type="ECO:0000256" key="7">
    <source>
        <dbReference type="RuleBase" id="RU003686"/>
    </source>
</evidence>
<dbReference type="PANTHER" id="PTHR12167">
    <property type="entry name" value="C-TYPE NATRIURETIC PEPTIDE"/>
    <property type="match status" value="1"/>
</dbReference>
<evidence type="ECO:0000256" key="4">
    <source>
        <dbReference type="ARBA" id="ARBA00022685"/>
    </source>
</evidence>
<evidence type="ECO:0000256" key="3">
    <source>
        <dbReference type="ARBA" id="ARBA00022525"/>
    </source>
</evidence>
<evidence type="ECO:0000256" key="1">
    <source>
        <dbReference type="ARBA" id="ARBA00004613"/>
    </source>
</evidence>
<evidence type="ECO:0000256" key="8">
    <source>
        <dbReference type="SAM" id="SignalP"/>
    </source>
</evidence>
<keyword evidence="10" id="KW-1185">Reference proteome</keyword>
<keyword evidence="6 7" id="KW-0838">Vasoactive</keyword>
<dbReference type="PRINTS" id="PR00713">
    <property type="entry name" value="CNATPEPTIDE"/>
</dbReference>
<dbReference type="OrthoDB" id="8911465at2759"/>
<dbReference type="InterPro" id="IPR030480">
    <property type="entry name" value="Natr_peptide_CS"/>
</dbReference>
<dbReference type="PANTHER" id="PTHR12167:SF2">
    <property type="entry name" value="C-TYPE NATRIURETIC PEPTIDE"/>
    <property type="match status" value="1"/>
</dbReference>
<dbReference type="InterPro" id="IPR002406">
    <property type="entry name" value="C_natriurtcpep"/>
</dbReference>
<evidence type="ECO:0000256" key="6">
    <source>
        <dbReference type="ARBA" id="ARBA00022858"/>
    </source>
</evidence>
<dbReference type="InterPro" id="IPR000663">
    <property type="entry name" value="Natr_peptide"/>
</dbReference>
<evidence type="ECO:0000313" key="10">
    <source>
        <dbReference type="Proteomes" id="UP000694397"/>
    </source>
</evidence>